<dbReference type="SMART" id="SM00100">
    <property type="entry name" value="cNMP"/>
    <property type="match status" value="1"/>
</dbReference>
<evidence type="ECO:0000313" key="2">
    <source>
        <dbReference type="EMBL" id="ROQ20911.1"/>
    </source>
</evidence>
<dbReference type="InterPro" id="IPR014710">
    <property type="entry name" value="RmlC-like_jellyroll"/>
</dbReference>
<dbReference type="PROSITE" id="PS50042">
    <property type="entry name" value="CNMP_BINDING_3"/>
    <property type="match status" value="1"/>
</dbReference>
<dbReference type="Gene3D" id="2.60.120.10">
    <property type="entry name" value="Jelly Rolls"/>
    <property type="match status" value="1"/>
</dbReference>
<dbReference type="CDD" id="cd00038">
    <property type="entry name" value="CAP_ED"/>
    <property type="match status" value="1"/>
</dbReference>
<sequence>MYLPHKQSDTITDCAAQLDEAGAELMASLSPCGAPVNHNTNHDLLAESDNQTVWLITDGEAYYRVGGKQVVRLSAGDLIGLPTLDCEQGVYGTTGPLTMEPYRLVDITGRHPTRFIRYLICANAFHRAALAQEIRAEFQPSAGFMHFHAGETIIQQGAEADRVYTLLEGEAHALRDGVKVGEIQADEIFGALAVFTRQKRMASVVAVSDCTVLAVRKEEFADLVELQPQICLGLVEELAAKINQLNGQLLASQAKG</sequence>
<proteinExistence type="predicted"/>
<dbReference type="OrthoDB" id="6978933at2"/>
<dbReference type="Proteomes" id="UP000273643">
    <property type="component" value="Unassembled WGS sequence"/>
</dbReference>
<dbReference type="RefSeq" id="WP_123637988.1">
    <property type="nucleotide sequence ID" value="NZ_RJUK01000001.1"/>
</dbReference>
<name>A0A3N1NZZ3_9GAMM</name>
<feature type="domain" description="Cyclic nucleotide-binding" evidence="1">
    <location>
        <begin position="146"/>
        <end position="241"/>
    </location>
</feature>
<dbReference type="InterPro" id="IPR018490">
    <property type="entry name" value="cNMP-bd_dom_sf"/>
</dbReference>
<dbReference type="PANTHER" id="PTHR24567">
    <property type="entry name" value="CRP FAMILY TRANSCRIPTIONAL REGULATORY PROTEIN"/>
    <property type="match status" value="1"/>
</dbReference>
<comment type="caution">
    <text evidence="2">The sequence shown here is derived from an EMBL/GenBank/DDBJ whole genome shotgun (WGS) entry which is preliminary data.</text>
</comment>
<evidence type="ECO:0000259" key="1">
    <source>
        <dbReference type="PROSITE" id="PS50042"/>
    </source>
</evidence>
<reference evidence="2 3" key="1">
    <citation type="submission" date="2018-11" db="EMBL/GenBank/DDBJ databases">
        <title>Genomic Encyclopedia of Type Strains, Phase IV (KMG-IV): sequencing the most valuable type-strain genomes for metagenomic binning, comparative biology and taxonomic classification.</title>
        <authorList>
            <person name="Goeker M."/>
        </authorList>
    </citation>
    <scope>NUCLEOTIDE SEQUENCE [LARGE SCALE GENOMIC DNA]</scope>
    <source>
        <strain evidence="2 3">DSM 16974</strain>
    </source>
</reference>
<dbReference type="PANTHER" id="PTHR24567:SF74">
    <property type="entry name" value="HTH-TYPE TRANSCRIPTIONAL REGULATOR ARCR"/>
    <property type="match status" value="1"/>
</dbReference>
<dbReference type="AlphaFoldDB" id="A0A3N1NZZ3"/>
<dbReference type="Pfam" id="PF00027">
    <property type="entry name" value="cNMP_binding"/>
    <property type="match status" value="1"/>
</dbReference>
<dbReference type="SUPFAM" id="SSF51206">
    <property type="entry name" value="cAMP-binding domain-like"/>
    <property type="match status" value="1"/>
</dbReference>
<keyword evidence="3" id="KW-1185">Reference proteome</keyword>
<dbReference type="InterPro" id="IPR000595">
    <property type="entry name" value="cNMP-bd_dom"/>
</dbReference>
<accession>A0A3N1NZZ3</accession>
<dbReference type="InterPro" id="IPR050397">
    <property type="entry name" value="Env_Response_Regulators"/>
</dbReference>
<organism evidence="2 3">
    <name type="scientific">Marinimicrobium koreense</name>
    <dbReference type="NCBI Taxonomy" id="306545"/>
    <lineage>
        <taxon>Bacteria</taxon>
        <taxon>Pseudomonadati</taxon>
        <taxon>Pseudomonadota</taxon>
        <taxon>Gammaproteobacteria</taxon>
        <taxon>Cellvibrionales</taxon>
        <taxon>Cellvibrionaceae</taxon>
        <taxon>Marinimicrobium</taxon>
    </lineage>
</organism>
<protein>
    <submittedName>
        <fullName evidence="2">Cyclic nucleotide-binding protein</fullName>
    </submittedName>
</protein>
<dbReference type="GO" id="GO:0003700">
    <property type="term" value="F:DNA-binding transcription factor activity"/>
    <property type="evidence" value="ECO:0007669"/>
    <property type="project" value="TreeGrafter"/>
</dbReference>
<dbReference type="GO" id="GO:0005829">
    <property type="term" value="C:cytosol"/>
    <property type="evidence" value="ECO:0007669"/>
    <property type="project" value="TreeGrafter"/>
</dbReference>
<dbReference type="EMBL" id="RJUK01000001">
    <property type="protein sequence ID" value="ROQ20911.1"/>
    <property type="molecule type" value="Genomic_DNA"/>
</dbReference>
<gene>
    <name evidence="2" type="ORF">EDC38_1529</name>
</gene>
<evidence type="ECO:0000313" key="3">
    <source>
        <dbReference type="Proteomes" id="UP000273643"/>
    </source>
</evidence>
<dbReference type="PRINTS" id="PR00103">
    <property type="entry name" value="CAMPKINASE"/>
</dbReference>